<dbReference type="NCBIfam" id="TIGR03109">
    <property type="entry name" value="exosort_XrtA"/>
    <property type="match status" value="1"/>
</dbReference>
<dbReference type="OrthoDB" id="9797363at2"/>
<feature type="transmembrane region" description="Helical" evidence="8">
    <location>
        <begin position="309"/>
        <end position="327"/>
    </location>
</feature>
<evidence type="ECO:0000256" key="4">
    <source>
        <dbReference type="ARBA" id="ARBA00022692"/>
    </source>
</evidence>
<evidence type="ECO:0000256" key="8">
    <source>
        <dbReference type="SAM" id="Phobius"/>
    </source>
</evidence>
<evidence type="ECO:0000256" key="5">
    <source>
        <dbReference type="ARBA" id="ARBA00022801"/>
    </source>
</evidence>
<accession>Q5P2C9</accession>
<dbReference type="NCBIfam" id="TIGR04178">
    <property type="entry name" value="exo_archaeo"/>
    <property type="match status" value="1"/>
</dbReference>
<comment type="subcellular location">
    <subcellularLocation>
        <location evidence="1">Cell membrane</location>
        <topology evidence="1">Multi-pass membrane protein</topology>
    </subcellularLocation>
</comment>
<name>Q5P2C9_AROAE</name>
<dbReference type="InterPro" id="IPR017540">
    <property type="entry name" value="Exosortase-1"/>
</dbReference>
<evidence type="ECO:0000256" key="3">
    <source>
        <dbReference type="ARBA" id="ARBA00022670"/>
    </source>
</evidence>
<dbReference type="GO" id="GO:0005886">
    <property type="term" value="C:plasma membrane"/>
    <property type="evidence" value="ECO:0007669"/>
    <property type="project" value="UniProtKB-SubCell"/>
</dbReference>
<dbReference type="EMBL" id="CR555306">
    <property type="protein sequence ID" value="CAI08535.1"/>
    <property type="molecule type" value="Genomic_DNA"/>
</dbReference>
<dbReference type="GO" id="GO:0006508">
    <property type="term" value="P:proteolysis"/>
    <property type="evidence" value="ECO:0007669"/>
    <property type="project" value="UniProtKB-KW"/>
</dbReference>
<keyword evidence="3" id="KW-0645">Protease</keyword>
<dbReference type="InterPro" id="IPR013426">
    <property type="entry name" value="EpsH-like"/>
</dbReference>
<keyword evidence="6 8" id="KW-1133">Transmembrane helix</keyword>
<feature type="transmembrane region" description="Helical" evidence="8">
    <location>
        <begin position="203"/>
        <end position="221"/>
    </location>
</feature>
<evidence type="ECO:0000259" key="9">
    <source>
        <dbReference type="Pfam" id="PF11984"/>
    </source>
</evidence>
<keyword evidence="11" id="KW-1185">Reference proteome</keyword>
<protein>
    <recommendedName>
        <fullName evidence="9">Methanolan biosynthesis EpsI domain-containing protein</fullName>
    </recommendedName>
</protein>
<reference evidence="10 11" key="1">
    <citation type="journal article" date="2005" name="Arch. Microbiol.">
        <title>The genome sequence of an anaerobic aromatic-degrading denitrifying bacterium, strain EbN1.</title>
        <authorList>
            <person name="Rabus R."/>
            <person name="Kube M."/>
            <person name="Heider J."/>
            <person name="Beck A."/>
            <person name="Heitmann K."/>
            <person name="Widdel F."/>
            <person name="Reinhardt R."/>
        </authorList>
    </citation>
    <scope>NUCLEOTIDE SEQUENCE [LARGE SCALE GENOMIC DNA]</scope>
    <source>
        <strain evidence="10 11">EbN1</strain>
    </source>
</reference>
<evidence type="ECO:0000313" key="11">
    <source>
        <dbReference type="Proteomes" id="UP000006552"/>
    </source>
</evidence>
<feature type="transmembrane region" description="Helical" evidence="8">
    <location>
        <begin position="21"/>
        <end position="42"/>
    </location>
</feature>
<feature type="transmembrane region" description="Helical" evidence="8">
    <location>
        <begin position="118"/>
        <end position="137"/>
    </location>
</feature>
<feature type="domain" description="Methanolan biosynthesis EpsI" evidence="9">
    <location>
        <begin position="317"/>
        <end position="509"/>
    </location>
</feature>
<feature type="transmembrane region" description="Helical" evidence="8">
    <location>
        <begin position="54"/>
        <end position="76"/>
    </location>
</feature>
<dbReference type="Proteomes" id="UP000006552">
    <property type="component" value="Chromosome"/>
</dbReference>
<dbReference type="Pfam" id="PF11984">
    <property type="entry name" value="DUF3485"/>
    <property type="match status" value="1"/>
</dbReference>
<gene>
    <name evidence="10" type="ORF">ebA4261</name>
</gene>
<dbReference type="NCBIfam" id="TIGR02914">
    <property type="entry name" value="EpsI_fam"/>
    <property type="match status" value="1"/>
</dbReference>
<dbReference type="InterPro" id="IPR014263">
    <property type="entry name" value="Methanolan_biosynth_EpsI"/>
</dbReference>
<proteinExistence type="predicted"/>
<keyword evidence="7 8" id="KW-0472">Membrane</keyword>
<dbReference type="eggNOG" id="COG1269">
    <property type="taxonomic scope" value="Bacteria"/>
</dbReference>
<feature type="transmembrane region" description="Helical" evidence="8">
    <location>
        <begin position="228"/>
        <end position="248"/>
    </location>
</feature>
<feature type="transmembrane region" description="Helical" evidence="8">
    <location>
        <begin position="85"/>
        <end position="106"/>
    </location>
</feature>
<dbReference type="InterPro" id="IPR026392">
    <property type="entry name" value="Exo/Archaeosortase_dom"/>
</dbReference>
<evidence type="ECO:0000256" key="2">
    <source>
        <dbReference type="ARBA" id="ARBA00022475"/>
    </source>
</evidence>
<organism evidence="10 11">
    <name type="scientific">Aromatoleum aromaticum (strain DSM 19018 / LMG 30748 / EbN1)</name>
    <name type="common">Azoarcus sp. (strain EbN1)</name>
    <dbReference type="NCBI Taxonomy" id="76114"/>
    <lineage>
        <taxon>Bacteria</taxon>
        <taxon>Pseudomonadati</taxon>
        <taxon>Pseudomonadota</taxon>
        <taxon>Betaproteobacteria</taxon>
        <taxon>Rhodocyclales</taxon>
        <taxon>Rhodocyclaceae</taxon>
        <taxon>Aromatoleum</taxon>
    </lineage>
</organism>
<evidence type="ECO:0000256" key="1">
    <source>
        <dbReference type="ARBA" id="ARBA00004651"/>
    </source>
</evidence>
<feature type="transmembrane region" description="Helical" evidence="8">
    <location>
        <begin position="268"/>
        <end position="288"/>
    </location>
</feature>
<dbReference type="NCBIfam" id="TIGR02602">
    <property type="entry name" value="8TM_EpsH"/>
    <property type="match status" value="1"/>
</dbReference>
<keyword evidence="5" id="KW-0378">Hydrolase</keyword>
<sequence>MKRDADYRDLGIDCRGGAKTARPAGFAIVSAALVATFLWVISWYRDTAVEIASIWWRSDTFAHGLVVLPIFAWLVWRKREALSPLALVPAPVMLIALVPAGIAWLVAELISASAPAHFSLALILVFSVIAVIGWRLARVLAFPLLFLFFGVPAGEFLLPVLMKYTADFTVLALRATGVPVYQEGLHFVVPNGRWSVVEACSGLRYLAASLMIGALYAYLNYTSLKRRLLFMLVALIVPIVANWIRAYITVMIGYQFGSEFVQGFIHIVYGWVFFGVVIFLMFMIGARWKENAGPTQSADREQAVSGRRQWLALVPTALATAFFPMVLSQIQQPVEPFHVALDVPAAQDGWQPLDGVEHTYRPAFKGHRGEMFQAYRRTDGAVVGLYVAYYASQSKGQELVMHGNSLDGAEGSGWRRNRTGEGRLSVGEVRWAGLRRGGERLELWSWYWIDGRIVSNDYLAKALLAADLLTGQPDDSALIVVTVPMGESEASGQAIAETFVRQHAAVIEATLLAAEARR</sequence>
<keyword evidence="2" id="KW-1003">Cell membrane</keyword>
<dbReference type="GO" id="GO:0008233">
    <property type="term" value="F:peptidase activity"/>
    <property type="evidence" value="ECO:0007669"/>
    <property type="project" value="UniProtKB-KW"/>
</dbReference>
<dbReference type="STRING" id="76114.ebA4261"/>
<evidence type="ECO:0000256" key="6">
    <source>
        <dbReference type="ARBA" id="ARBA00022989"/>
    </source>
</evidence>
<dbReference type="RefSeq" id="WP_011238222.1">
    <property type="nucleotide sequence ID" value="NC_006513.1"/>
</dbReference>
<dbReference type="KEGG" id="eba:ebA4261"/>
<dbReference type="AlphaFoldDB" id="Q5P2C9"/>
<dbReference type="HOGENOM" id="CLU_039817_1_0_4"/>
<evidence type="ECO:0000256" key="7">
    <source>
        <dbReference type="ARBA" id="ARBA00023136"/>
    </source>
</evidence>
<evidence type="ECO:0000313" key="10">
    <source>
        <dbReference type="EMBL" id="CAI08535.1"/>
    </source>
</evidence>
<keyword evidence="4 8" id="KW-0812">Transmembrane</keyword>
<feature type="transmembrane region" description="Helical" evidence="8">
    <location>
        <begin position="144"/>
        <end position="162"/>
    </location>
</feature>
<dbReference type="InterPro" id="IPR019127">
    <property type="entry name" value="Exosortase"/>
</dbReference>
<dbReference type="Pfam" id="PF09721">
    <property type="entry name" value="Exosortase_EpsH"/>
    <property type="match status" value="1"/>
</dbReference>